<organism evidence="2 3">
    <name type="scientific">Periconia macrospinosa</name>
    <dbReference type="NCBI Taxonomy" id="97972"/>
    <lineage>
        <taxon>Eukaryota</taxon>
        <taxon>Fungi</taxon>
        <taxon>Dikarya</taxon>
        <taxon>Ascomycota</taxon>
        <taxon>Pezizomycotina</taxon>
        <taxon>Dothideomycetes</taxon>
        <taxon>Pleosporomycetidae</taxon>
        <taxon>Pleosporales</taxon>
        <taxon>Massarineae</taxon>
        <taxon>Periconiaceae</taxon>
        <taxon>Periconia</taxon>
    </lineage>
</organism>
<evidence type="ECO:0000256" key="1">
    <source>
        <dbReference type="SAM" id="MobiDB-lite"/>
    </source>
</evidence>
<name>A0A2V1D974_9PLEO</name>
<feature type="region of interest" description="Disordered" evidence="1">
    <location>
        <begin position="222"/>
        <end position="244"/>
    </location>
</feature>
<keyword evidence="3" id="KW-1185">Reference proteome</keyword>
<protein>
    <submittedName>
        <fullName evidence="2">Uncharacterized protein</fullName>
    </submittedName>
</protein>
<dbReference type="AlphaFoldDB" id="A0A2V1D974"/>
<reference evidence="2 3" key="1">
    <citation type="journal article" date="2018" name="Sci. Rep.">
        <title>Comparative genomics provides insights into the lifestyle and reveals functional heterogeneity of dark septate endophytic fungi.</title>
        <authorList>
            <person name="Knapp D.G."/>
            <person name="Nemeth J.B."/>
            <person name="Barry K."/>
            <person name="Hainaut M."/>
            <person name="Henrissat B."/>
            <person name="Johnson J."/>
            <person name="Kuo A."/>
            <person name="Lim J.H.P."/>
            <person name="Lipzen A."/>
            <person name="Nolan M."/>
            <person name="Ohm R.A."/>
            <person name="Tamas L."/>
            <person name="Grigoriev I.V."/>
            <person name="Spatafora J.W."/>
            <person name="Nagy L.G."/>
            <person name="Kovacs G.M."/>
        </authorList>
    </citation>
    <scope>NUCLEOTIDE SEQUENCE [LARGE SCALE GENOMIC DNA]</scope>
    <source>
        <strain evidence="2 3">DSE2036</strain>
    </source>
</reference>
<sequence>MLRNDRATDYNVAPEDQLLPEVMLGLKFDFSSATDTSDQEGAESEKENARSGQRSTNLPPTPPLTPLDSPPRTSPSDGFVFYQLGRLEYYPSTTADLEQEELISEDWVDSGFVVVIQVLSNGMKGGIYLIHNHNKICDCGDRHNKSGDTLGGVLPTKYDFLSESDSEYDNDEEDELLDTRIYGAFIAAKFEDLVHGKELQVKPFTRKIKEFTRVVKTSNGVYTRQGDKHRAQSTARNSNATSVL</sequence>
<feature type="compositionally biased region" description="Polar residues" evidence="1">
    <location>
        <begin position="232"/>
        <end position="244"/>
    </location>
</feature>
<feature type="compositionally biased region" description="Pro residues" evidence="1">
    <location>
        <begin position="59"/>
        <end position="73"/>
    </location>
</feature>
<dbReference type="EMBL" id="KZ805527">
    <property type="protein sequence ID" value="PVH94601.1"/>
    <property type="molecule type" value="Genomic_DNA"/>
</dbReference>
<evidence type="ECO:0000313" key="2">
    <source>
        <dbReference type="EMBL" id="PVH94601.1"/>
    </source>
</evidence>
<gene>
    <name evidence="2" type="ORF">DM02DRAFT_618493</name>
</gene>
<proteinExistence type="predicted"/>
<evidence type="ECO:0000313" key="3">
    <source>
        <dbReference type="Proteomes" id="UP000244855"/>
    </source>
</evidence>
<feature type="region of interest" description="Disordered" evidence="1">
    <location>
        <begin position="30"/>
        <end position="75"/>
    </location>
</feature>
<dbReference type="Proteomes" id="UP000244855">
    <property type="component" value="Unassembled WGS sequence"/>
</dbReference>
<accession>A0A2V1D974</accession>
<dbReference type="OrthoDB" id="3800750at2759"/>